<proteinExistence type="predicted"/>
<comment type="caution">
    <text evidence="1">The sequence shown here is derived from an EMBL/GenBank/DDBJ whole genome shotgun (WGS) entry which is preliminary data.</text>
</comment>
<evidence type="ECO:0000313" key="1">
    <source>
        <dbReference type="EMBL" id="RKX69777.1"/>
    </source>
</evidence>
<protein>
    <submittedName>
        <fullName evidence="1">Uncharacterized protein</fullName>
    </submittedName>
</protein>
<dbReference type="EMBL" id="QNBE01000066">
    <property type="protein sequence ID" value="RKX69777.1"/>
    <property type="molecule type" value="Genomic_DNA"/>
</dbReference>
<dbReference type="Proteomes" id="UP000268469">
    <property type="component" value="Unassembled WGS sequence"/>
</dbReference>
<accession>A0A660SGE9</accession>
<gene>
    <name evidence="1" type="ORF">DRP53_07110</name>
</gene>
<sequence>MECFPNTHQFTGKEIVEGGSFAEYFMGFGPAWWYKMDPVFFPSGWDYGTDLWNFLRRSGLEGEELKKQYEALIEAINLLSIFLGDWETPYAPGGVVNLGQFIMANRIWVVFQDFSVNPALN</sequence>
<dbReference type="AlphaFoldDB" id="A0A660SGE9"/>
<reference evidence="1 2" key="1">
    <citation type="submission" date="2018-06" db="EMBL/GenBank/DDBJ databases">
        <title>Extensive metabolic versatility and redundancy in microbially diverse, dynamic hydrothermal sediments.</title>
        <authorList>
            <person name="Dombrowski N."/>
            <person name="Teske A."/>
            <person name="Baker B.J."/>
        </authorList>
    </citation>
    <scope>NUCLEOTIDE SEQUENCE [LARGE SCALE GENOMIC DNA]</scope>
    <source>
        <strain evidence="1">B36_G15</strain>
    </source>
</reference>
<evidence type="ECO:0000313" key="2">
    <source>
        <dbReference type="Proteomes" id="UP000268469"/>
    </source>
</evidence>
<organism evidence="1 2">
    <name type="scientific">candidate division WOR-3 bacterium</name>
    <dbReference type="NCBI Taxonomy" id="2052148"/>
    <lineage>
        <taxon>Bacteria</taxon>
        <taxon>Bacteria division WOR-3</taxon>
    </lineage>
</organism>
<name>A0A660SGE9_UNCW3</name>